<organism evidence="5 6">
    <name type="scientific">Mycena venus</name>
    <dbReference type="NCBI Taxonomy" id="2733690"/>
    <lineage>
        <taxon>Eukaryota</taxon>
        <taxon>Fungi</taxon>
        <taxon>Dikarya</taxon>
        <taxon>Basidiomycota</taxon>
        <taxon>Agaricomycotina</taxon>
        <taxon>Agaricomycetes</taxon>
        <taxon>Agaricomycetidae</taxon>
        <taxon>Agaricales</taxon>
        <taxon>Marasmiineae</taxon>
        <taxon>Mycenaceae</taxon>
        <taxon>Mycena</taxon>
    </lineage>
</organism>
<protein>
    <submittedName>
        <fullName evidence="5">Acetyl-CoA synthetase-like protein</fullName>
    </submittedName>
</protein>
<evidence type="ECO:0000256" key="1">
    <source>
        <dbReference type="ARBA" id="ARBA00022450"/>
    </source>
</evidence>
<dbReference type="Pfam" id="PF07993">
    <property type="entry name" value="NAD_binding_4"/>
    <property type="match status" value="1"/>
</dbReference>
<dbReference type="Proteomes" id="UP000620124">
    <property type="component" value="Unassembled WGS sequence"/>
</dbReference>
<evidence type="ECO:0000256" key="3">
    <source>
        <dbReference type="SAM" id="MobiDB-lite"/>
    </source>
</evidence>
<dbReference type="InterPro" id="IPR009081">
    <property type="entry name" value="PP-bd_ACP"/>
</dbReference>
<dbReference type="InterPro" id="IPR013120">
    <property type="entry name" value="FAR_NAD-bd"/>
</dbReference>
<name>A0A8H6WSW8_9AGAR</name>
<dbReference type="Pfam" id="PF00550">
    <property type="entry name" value="PP-binding"/>
    <property type="match status" value="1"/>
</dbReference>
<dbReference type="PANTHER" id="PTHR43439">
    <property type="entry name" value="PHENYLACETATE-COENZYME A LIGASE"/>
    <property type="match status" value="1"/>
</dbReference>
<dbReference type="AlphaFoldDB" id="A0A8H6WSW8"/>
<dbReference type="Gene3D" id="1.10.1200.10">
    <property type="entry name" value="ACP-like"/>
    <property type="match status" value="1"/>
</dbReference>
<comment type="caution">
    <text evidence="5">The sequence shown here is derived from an EMBL/GenBank/DDBJ whole genome shotgun (WGS) entry which is preliminary data.</text>
</comment>
<dbReference type="InterPro" id="IPR036291">
    <property type="entry name" value="NAD(P)-bd_dom_sf"/>
</dbReference>
<dbReference type="Gene3D" id="3.40.50.12780">
    <property type="entry name" value="N-terminal domain of ligase-like"/>
    <property type="match status" value="1"/>
</dbReference>
<dbReference type="PANTHER" id="PTHR43439:SF2">
    <property type="entry name" value="ENZYME, PUTATIVE (JCVI)-RELATED"/>
    <property type="match status" value="1"/>
</dbReference>
<keyword evidence="2" id="KW-0597">Phosphoprotein</keyword>
<evidence type="ECO:0000256" key="2">
    <source>
        <dbReference type="ARBA" id="ARBA00022553"/>
    </source>
</evidence>
<dbReference type="Pfam" id="PF00501">
    <property type="entry name" value="AMP-binding"/>
    <property type="match status" value="1"/>
</dbReference>
<dbReference type="SUPFAM" id="SSF51735">
    <property type="entry name" value="NAD(P)-binding Rossmann-fold domains"/>
    <property type="match status" value="1"/>
</dbReference>
<dbReference type="InterPro" id="IPR036736">
    <property type="entry name" value="ACP-like_sf"/>
</dbReference>
<reference evidence="5" key="1">
    <citation type="submission" date="2020-05" db="EMBL/GenBank/DDBJ databases">
        <title>Mycena genomes resolve the evolution of fungal bioluminescence.</title>
        <authorList>
            <person name="Tsai I.J."/>
        </authorList>
    </citation>
    <scope>NUCLEOTIDE SEQUENCE</scope>
    <source>
        <strain evidence="5">CCC161011</strain>
    </source>
</reference>
<dbReference type="InterPro" id="IPR051414">
    <property type="entry name" value="Adenylate-forming_Reductase"/>
</dbReference>
<dbReference type="OrthoDB" id="429813at2759"/>
<dbReference type="SUPFAM" id="SSF56801">
    <property type="entry name" value="Acetyl-CoA synthetase-like"/>
    <property type="match status" value="1"/>
</dbReference>
<accession>A0A8H6WSW8</accession>
<dbReference type="InterPro" id="IPR042099">
    <property type="entry name" value="ANL_N_sf"/>
</dbReference>
<sequence length="1087" mass="120752">MSQPRHLPPPPQTQARSSSTFVPPPLDGSLTIAQLYDWHFQNTPNHRLFVYTRADGSVRTIYWPEAVQAIYVGAKILRDRFKWIPGMVNTPVVSILASSDAIPYFTLIMSCLRANYVVFPISPRNSPSAVAHLVAKAGVNHILLGHEPAMMELMTAVLNILKEYPLTNPPEVSYAPLFEDLFLPDSTMISPDTLPYEYKGPDATACIMHSSGSTAFPKPIYWSNHRTIQAALIPWFGGRDLSNQVLSLHSMPMYHGDLYGHFCKHIGRWASCGLVFSAFEPKAVPSIPTPRSVFQASKTTGSDIIFCVPSFIEEWSREQEYVKWLATRGGVLYGGGPLNKEAGDYMTSQGVSIFILYGSAEGGVMSPILPAEVGYDWEYFTFPELVTPKMVPHENNTFELVMVSNDFCTPAVLNTQVEGIDSYATSDLITPHATKPGYWKIFGRTDDQIMHNTGEKTNPGPLENLLNQDPHVLSSVMFGRGRFQAGVIVDPKPAFKFDPADSIKLAEFRNKIWPTVVKMNDFAPQHSRLFKEMILVAKPEKPFKYTAKMTACRQALIADYEDEITTLYETVEETATLNIPPLVNWDATSILDFVRNAILSVLGTDLADDDDIFQHGCDSLQATWIRNALLRALRESAQLETRQDTRNFVYDHPTIHRLAHYIFAFASERQDEDESVDAKSSAMHSLVAKYAHDFPRHVGEQKVATTTSRVVLVTGTTGELGCYLLQRLLADVRIVKVYALNRLTRHQTLRERQALALVHRGLNAELVDTPKLCLLEGDLTRPDFGLTAAVYDEASYVHGIYICTSSDVKLHRCNKISHTSSTLATWPVNFNFGLRSFEPNILGLRKLIEFSLGSPFVEPPKLIFTSSIGVFQHVTGEVSLAEATIDSRIAAGTGYQQSKWIAEEILRRTGELTSVKSLVVRVGQLCGGSNGAWNAQEWVPALVQSAKVVGAIPDDDRDVAWLPVHIAAEAMVDFLESPAAGIVHLINTQPVAWRALAAVVATELNVPLVPYTEWLNRLEHAANTEDNTVPLRASRLLPFFRSLDDQKSAGEDAFGFPKLLMTQALASSQSLRAGRCRLEAKRCEGVD</sequence>
<feature type="compositionally biased region" description="Pro residues" evidence="3">
    <location>
        <begin position="1"/>
        <end position="12"/>
    </location>
</feature>
<proteinExistence type="predicted"/>
<dbReference type="SUPFAM" id="SSF47336">
    <property type="entry name" value="ACP-like"/>
    <property type="match status" value="1"/>
</dbReference>
<gene>
    <name evidence="5" type="ORF">MVEN_02538900</name>
</gene>
<evidence type="ECO:0000313" key="5">
    <source>
        <dbReference type="EMBL" id="KAF7328516.1"/>
    </source>
</evidence>
<dbReference type="PROSITE" id="PS50075">
    <property type="entry name" value="CARRIER"/>
    <property type="match status" value="1"/>
</dbReference>
<dbReference type="InterPro" id="IPR000873">
    <property type="entry name" value="AMP-dep_synth/lig_dom"/>
</dbReference>
<keyword evidence="6" id="KW-1185">Reference proteome</keyword>
<dbReference type="Pfam" id="PF23562">
    <property type="entry name" value="AMP-binding_C_3"/>
    <property type="match status" value="1"/>
</dbReference>
<dbReference type="Gene3D" id="3.40.50.720">
    <property type="entry name" value="NAD(P)-binding Rossmann-like Domain"/>
    <property type="match status" value="1"/>
</dbReference>
<evidence type="ECO:0000313" key="6">
    <source>
        <dbReference type="Proteomes" id="UP000620124"/>
    </source>
</evidence>
<feature type="domain" description="Carrier" evidence="4">
    <location>
        <begin position="585"/>
        <end position="666"/>
    </location>
</feature>
<evidence type="ECO:0000259" key="4">
    <source>
        <dbReference type="PROSITE" id="PS50075"/>
    </source>
</evidence>
<feature type="region of interest" description="Disordered" evidence="3">
    <location>
        <begin position="1"/>
        <end position="21"/>
    </location>
</feature>
<keyword evidence="1" id="KW-0596">Phosphopantetheine</keyword>
<dbReference type="EMBL" id="JACAZI010000035">
    <property type="protein sequence ID" value="KAF7328516.1"/>
    <property type="molecule type" value="Genomic_DNA"/>
</dbReference>